<reference evidence="6" key="1">
    <citation type="submission" date="2015-06" db="UniProtKB">
        <authorList>
            <consortium name="EnsemblPlants"/>
        </authorList>
    </citation>
    <scope>IDENTIFICATION</scope>
</reference>
<keyword evidence="2" id="KW-0032">Aminotransferase</keyword>
<dbReference type="CDD" id="cd00610">
    <property type="entry name" value="OAT_like"/>
    <property type="match status" value="1"/>
</dbReference>
<dbReference type="PANTHER" id="PTHR42684:SF3">
    <property type="entry name" value="ADENOSYLMETHIONINE-8-AMINO-7-OXONONANOATE AMINOTRANSFERASE"/>
    <property type="match status" value="1"/>
</dbReference>
<accession>M8AYM6</accession>
<comment type="similarity">
    <text evidence="5">Belongs to the class-III pyridoxal-phosphate-dependent aminotransferase family.</text>
</comment>
<dbReference type="EnsemblPlants" id="EMT06765">
    <property type="protein sequence ID" value="EMT06765"/>
    <property type="gene ID" value="F775_26295"/>
</dbReference>
<comment type="subcellular location">
    <subcellularLocation>
        <location evidence="1">Mitochondrion</location>
    </subcellularLocation>
</comment>
<evidence type="ECO:0000256" key="2">
    <source>
        <dbReference type="ARBA" id="ARBA00022576"/>
    </source>
</evidence>
<dbReference type="GO" id="GO:0009448">
    <property type="term" value="P:gamma-aminobutyric acid metabolic process"/>
    <property type="evidence" value="ECO:0007669"/>
    <property type="project" value="TreeGrafter"/>
</dbReference>
<dbReference type="GO" id="GO:0030170">
    <property type="term" value="F:pyridoxal phosphate binding"/>
    <property type="evidence" value="ECO:0007669"/>
    <property type="project" value="InterPro"/>
</dbReference>
<dbReference type="AlphaFoldDB" id="M8AYM6"/>
<dbReference type="InterPro" id="IPR005814">
    <property type="entry name" value="Aminotrans_3"/>
</dbReference>
<organism evidence="6">
    <name type="scientific">Aegilops tauschii</name>
    <name type="common">Tausch's goatgrass</name>
    <name type="synonym">Aegilops squarrosa</name>
    <dbReference type="NCBI Taxonomy" id="37682"/>
    <lineage>
        <taxon>Eukaryota</taxon>
        <taxon>Viridiplantae</taxon>
        <taxon>Streptophyta</taxon>
        <taxon>Embryophyta</taxon>
        <taxon>Tracheophyta</taxon>
        <taxon>Spermatophyta</taxon>
        <taxon>Magnoliopsida</taxon>
        <taxon>Liliopsida</taxon>
        <taxon>Poales</taxon>
        <taxon>Poaceae</taxon>
        <taxon>BOP clade</taxon>
        <taxon>Pooideae</taxon>
        <taxon>Triticodae</taxon>
        <taxon>Triticeae</taxon>
        <taxon>Triticinae</taxon>
        <taxon>Aegilops</taxon>
    </lineage>
</organism>
<evidence type="ECO:0000313" key="6">
    <source>
        <dbReference type="EnsemblPlants" id="EMT06765"/>
    </source>
</evidence>
<keyword evidence="4 5" id="KW-0663">Pyridoxal phosphate</keyword>
<evidence type="ECO:0000256" key="1">
    <source>
        <dbReference type="ARBA" id="ARBA00004173"/>
    </source>
</evidence>
<dbReference type="Gene3D" id="3.40.640.10">
    <property type="entry name" value="Type I PLP-dependent aspartate aminotransferase-like (Major domain)"/>
    <property type="match status" value="3"/>
</dbReference>
<dbReference type="SUPFAM" id="SSF53383">
    <property type="entry name" value="PLP-dependent transferases"/>
    <property type="match status" value="2"/>
</dbReference>
<evidence type="ECO:0000256" key="4">
    <source>
        <dbReference type="ARBA" id="ARBA00022898"/>
    </source>
</evidence>
<keyword evidence="3" id="KW-0808">Transferase</keyword>
<dbReference type="GO" id="GO:0005739">
    <property type="term" value="C:mitochondrion"/>
    <property type="evidence" value="ECO:0007669"/>
    <property type="project" value="UniProtKB-SubCell"/>
</dbReference>
<dbReference type="GO" id="GO:0004015">
    <property type="term" value="F:adenosylmethionine-8-amino-7-oxononanoate transaminase activity"/>
    <property type="evidence" value="ECO:0007669"/>
    <property type="project" value="TreeGrafter"/>
</dbReference>
<dbReference type="GO" id="GO:0009102">
    <property type="term" value="P:biotin biosynthetic process"/>
    <property type="evidence" value="ECO:0007669"/>
    <property type="project" value="TreeGrafter"/>
</dbReference>
<dbReference type="FunFam" id="3.40.640.10:FF:000281">
    <property type="entry name" value="Gamma-aminobutyrate transaminase POP2 mitochondrial"/>
    <property type="match status" value="1"/>
</dbReference>
<dbReference type="ExpressionAtlas" id="M8AYM6">
    <property type="expression patterns" value="baseline"/>
</dbReference>
<name>M8AYM6_AEGTA</name>
<proteinExistence type="inferred from homology"/>
<dbReference type="InterPro" id="IPR015424">
    <property type="entry name" value="PyrdxlP-dep_Trfase"/>
</dbReference>
<dbReference type="PANTHER" id="PTHR42684">
    <property type="entry name" value="ADENOSYLMETHIONINE-8-AMINO-7-OXONONANOATE AMINOTRANSFERASE"/>
    <property type="match status" value="1"/>
</dbReference>
<evidence type="ECO:0000256" key="5">
    <source>
        <dbReference type="RuleBase" id="RU003560"/>
    </source>
</evidence>
<dbReference type="InterPro" id="IPR015422">
    <property type="entry name" value="PyrdxlP-dep_Trfase_small"/>
</dbReference>
<protein>
    <submittedName>
        <fullName evidence="6">Putative aminotransferase y4uB</fullName>
    </submittedName>
</protein>
<dbReference type="Pfam" id="PF00202">
    <property type="entry name" value="Aminotran_3"/>
    <property type="match status" value="2"/>
</dbReference>
<evidence type="ECO:0000256" key="3">
    <source>
        <dbReference type="ARBA" id="ARBA00022679"/>
    </source>
</evidence>
<dbReference type="PROSITE" id="PS00600">
    <property type="entry name" value="AA_TRANSFER_CLASS_3"/>
    <property type="match status" value="1"/>
</dbReference>
<dbReference type="InterPro" id="IPR015421">
    <property type="entry name" value="PyrdxlP-dep_Trfase_major"/>
</dbReference>
<dbReference type="Gene3D" id="3.90.1150.10">
    <property type="entry name" value="Aspartate Aminotransferase, domain 1"/>
    <property type="match status" value="2"/>
</dbReference>
<dbReference type="InterPro" id="IPR049704">
    <property type="entry name" value="Aminotrans_3_PPA_site"/>
</dbReference>
<sequence>MMIARGCLLRSKVIAIPLHSVIDLPIETVDVGRKRYFLMFSSSRNARGVPYLSEAFKGHGMLAPFTAGWQSTDVHPLVIDRSEVLGLNAHLSINCSDFNLKVLSYTLQLILQGAYVYDINGKKYIDALAGLWCTALGGSEPRLVKAATEQLNKLPFYHSFWNRTTKPSLDLANDVLNMFTAREMGKVFFANSGSEANDSQLCNIIYEDVLFSSVDALLMCLIAAFIAEPVMGAGGVILPPKTYFEKTPSTGCWTSLGAWVLRCLAPRDFDSDYLTVRWFKIQAVLKKYDVLLIADEVITAFGRLGTMFGCDMYNIQPDLVSIAKALSSAYMPIAAILVSPEIADVVHSQSSKLGSFAHGFTYSGHPVACAVAIEALKIYKERNITEHVNTIAPRFQEGIKAFSGSPIVGEIRGLGLILGTEFVDNKSPNDPFPAEWGVGSIFGAECEKRGMLIRVAGDNIMLSPPLIMTPDEVEEIVSKYGGALKATEERIEELKSAKK</sequence>